<evidence type="ECO:0000256" key="1">
    <source>
        <dbReference type="ARBA" id="ARBA00004123"/>
    </source>
</evidence>
<sequence>MYNGIGLNTPRGSGTNGFVQRNLATLRSRPEKVNYKTDAEIAKLDRILQRKPNKEILEHEWKRKIELECVQLQEKLEEQGYKEEEVAEEVRALRASLSSKPRPIDPFSSDSHQMAEASEAKKQQLRNAFGIREDYVEGSAFSQEAQAERAAQEKAKREEKAELYVC</sequence>
<evidence type="ECO:0000256" key="6">
    <source>
        <dbReference type="ARBA" id="ARBA00023242"/>
    </source>
</evidence>
<dbReference type="PANTHER" id="PTHR36562:SF5">
    <property type="entry name" value="SERINE_ARGININE REPETITIVE MATRIX 2"/>
    <property type="match status" value="1"/>
</dbReference>
<comment type="subcellular location">
    <subcellularLocation>
        <location evidence="1">Nucleus</location>
    </subcellularLocation>
</comment>
<dbReference type="Proteomes" id="UP001174909">
    <property type="component" value="Unassembled WGS sequence"/>
</dbReference>
<keyword evidence="3" id="KW-0507">mRNA processing</keyword>
<evidence type="ECO:0000256" key="3">
    <source>
        <dbReference type="ARBA" id="ARBA00022664"/>
    </source>
</evidence>
<dbReference type="InterPro" id="IPR013170">
    <property type="entry name" value="mRNA_splic_Cwf21_dom"/>
</dbReference>
<gene>
    <name evidence="9" type="ORF">GBAR_LOCUS14867</name>
</gene>
<evidence type="ECO:0000256" key="4">
    <source>
        <dbReference type="ARBA" id="ARBA00022728"/>
    </source>
</evidence>
<dbReference type="InterPro" id="IPR051372">
    <property type="entry name" value="CWC21"/>
</dbReference>
<accession>A0AA35WLE5</accession>
<feature type="region of interest" description="Disordered" evidence="7">
    <location>
        <begin position="94"/>
        <end position="123"/>
    </location>
</feature>
<evidence type="ECO:0000313" key="9">
    <source>
        <dbReference type="EMBL" id="CAI8025778.1"/>
    </source>
</evidence>
<keyword evidence="10" id="KW-1185">Reference proteome</keyword>
<name>A0AA35WLE5_GEOBA</name>
<dbReference type="Pfam" id="PF08312">
    <property type="entry name" value="cwf21"/>
    <property type="match status" value="1"/>
</dbReference>
<dbReference type="AlphaFoldDB" id="A0AA35WLE5"/>
<dbReference type="EMBL" id="CASHTH010002180">
    <property type="protein sequence ID" value="CAI8025778.1"/>
    <property type="molecule type" value="Genomic_DNA"/>
</dbReference>
<keyword evidence="5" id="KW-0508">mRNA splicing</keyword>
<dbReference type="GO" id="GO:0006397">
    <property type="term" value="P:mRNA processing"/>
    <property type="evidence" value="ECO:0007669"/>
    <property type="project" value="UniProtKB-KW"/>
</dbReference>
<comment type="caution">
    <text evidence="9">The sequence shown here is derived from an EMBL/GenBank/DDBJ whole genome shotgun (WGS) entry which is preliminary data.</text>
</comment>
<keyword evidence="6" id="KW-0539">Nucleus</keyword>
<organism evidence="9 10">
    <name type="scientific">Geodia barretti</name>
    <name type="common">Barrett's horny sponge</name>
    <dbReference type="NCBI Taxonomy" id="519541"/>
    <lineage>
        <taxon>Eukaryota</taxon>
        <taxon>Metazoa</taxon>
        <taxon>Porifera</taxon>
        <taxon>Demospongiae</taxon>
        <taxon>Heteroscleromorpha</taxon>
        <taxon>Tetractinellida</taxon>
        <taxon>Astrophorina</taxon>
        <taxon>Geodiidae</taxon>
        <taxon>Geodia</taxon>
    </lineage>
</organism>
<evidence type="ECO:0000256" key="5">
    <source>
        <dbReference type="ARBA" id="ARBA00023187"/>
    </source>
</evidence>
<dbReference type="SMART" id="SM01115">
    <property type="entry name" value="cwf21"/>
    <property type="match status" value="1"/>
</dbReference>
<dbReference type="PANTHER" id="PTHR36562">
    <property type="entry name" value="SERINE/ARGININE REPETITIVE MATRIX 2"/>
    <property type="match status" value="1"/>
</dbReference>
<evidence type="ECO:0000256" key="2">
    <source>
        <dbReference type="ARBA" id="ARBA00005954"/>
    </source>
</evidence>
<keyword evidence="4" id="KW-0747">Spliceosome</keyword>
<evidence type="ECO:0000259" key="8">
    <source>
        <dbReference type="SMART" id="SM01115"/>
    </source>
</evidence>
<proteinExistence type="inferred from homology"/>
<feature type="compositionally biased region" description="Basic and acidic residues" evidence="7">
    <location>
        <begin position="146"/>
        <end position="166"/>
    </location>
</feature>
<protein>
    <submittedName>
        <fullName evidence="9">Serine/arginine repetitive matrix protein 2</fullName>
    </submittedName>
</protein>
<dbReference type="GO" id="GO:0008380">
    <property type="term" value="P:RNA splicing"/>
    <property type="evidence" value="ECO:0007669"/>
    <property type="project" value="UniProtKB-KW"/>
</dbReference>
<feature type="domain" description="CWF21" evidence="8">
    <location>
        <begin position="57"/>
        <end position="102"/>
    </location>
</feature>
<dbReference type="Gene3D" id="6.10.140.420">
    <property type="match status" value="1"/>
</dbReference>
<reference evidence="9" key="1">
    <citation type="submission" date="2023-03" db="EMBL/GenBank/DDBJ databases">
        <authorList>
            <person name="Steffen K."/>
            <person name="Cardenas P."/>
        </authorList>
    </citation>
    <scope>NUCLEOTIDE SEQUENCE</scope>
</reference>
<evidence type="ECO:0000313" key="10">
    <source>
        <dbReference type="Proteomes" id="UP001174909"/>
    </source>
</evidence>
<evidence type="ECO:0000256" key="7">
    <source>
        <dbReference type="SAM" id="MobiDB-lite"/>
    </source>
</evidence>
<dbReference type="GO" id="GO:0005681">
    <property type="term" value="C:spliceosomal complex"/>
    <property type="evidence" value="ECO:0007669"/>
    <property type="project" value="UniProtKB-KW"/>
</dbReference>
<comment type="similarity">
    <text evidence="2">Belongs to the CWC21 family.</text>
</comment>
<feature type="region of interest" description="Disordered" evidence="7">
    <location>
        <begin position="142"/>
        <end position="166"/>
    </location>
</feature>